<accession>A0A7G4WHZ0</accession>
<keyword evidence="1" id="KW-0732">Signal</keyword>
<gene>
    <name evidence="2" type="primary">PaRXLR1</name>
</gene>
<evidence type="ECO:0000256" key="1">
    <source>
        <dbReference type="SAM" id="SignalP"/>
    </source>
</evidence>
<feature type="chain" id="PRO_5028942312" evidence="1">
    <location>
        <begin position="22"/>
        <end position="188"/>
    </location>
</feature>
<sequence>MRSSFFLALVVTFAFTGDTFAKSFVRSNNEVAEAITNIRYGDETARFLRESTEENGELPDAADEERGWQEVLEKLKGTNIMKNAEEFKGKDSAKWESVAAKAEAGGELKTENAAKVRWQNALAKLKEEGKLNTVTEAKVEKITEEAAKEIVKTPKKWPYIKKALKIALGAGLTALIVVGIEGMIGSTT</sequence>
<name>A0A7G4WHZ0_9STRA</name>
<evidence type="ECO:0000313" key="2">
    <source>
        <dbReference type="EMBL" id="QMU24825.1"/>
    </source>
</evidence>
<protein>
    <submittedName>
        <fullName evidence="2">PaRXLR1</fullName>
    </submittedName>
</protein>
<organism evidence="2">
    <name type="scientific">Phytophthora agathidicida</name>
    <dbReference type="NCBI Taxonomy" id="1642459"/>
    <lineage>
        <taxon>Eukaryota</taxon>
        <taxon>Sar</taxon>
        <taxon>Stramenopiles</taxon>
        <taxon>Oomycota</taxon>
        <taxon>Peronosporomycetes</taxon>
        <taxon>Peronosporales</taxon>
        <taxon>Peronosporaceae</taxon>
        <taxon>Phytophthora</taxon>
    </lineage>
</organism>
<dbReference type="EMBL" id="MT503101">
    <property type="protein sequence ID" value="QMU24825.1"/>
    <property type="molecule type" value="Genomic_DNA"/>
</dbReference>
<proteinExistence type="predicted"/>
<feature type="signal peptide" evidence="1">
    <location>
        <begin position="1"/>
        <end position="21"/>
    </location>
</feature>
<dbReference type="AlphaFoldDB" id="A0A7G4WHZ0"/>
<reference evidence="2" key="1">
    <citation type="journal article" date="2020" name="Mol. Plant">
        <title>Functional analysis of RXLR effectors from the New Zealand kauri dieback pathogen Phytophthora agathidicida.</title>
        <authorList>
            <person name="Guo Y."/>
            <person name="Dupont P.Y."/>
            <person name="Mesarich C.H."/>
            <person name="Yang B."/>
            <person name="McDougal R.L."/>
            <person name="Panda P."/>
            <person name="Dijkwel P."/>
            <person name="Studholme D.J."/>
            <person name="Sambles C."/>
            <person name="Win J."/>
            <person name="Wang Y."/>
            <person name="Williams N.M."/>
            <person name="Bradshaw R.E."/>
        </authorList>
    </citation>
    <scope>NUCLEOTIDE SEQUENCE</scope>
    <source>
        <strain evidence="2">3770</strain>
    </source>
</reference>